<gene>
    <name evidence="1" type="ORF">LCGC14_2628870</name>
</gene>
<comment type="caution">
    <text evidence="1">The sequence shown here is derived from an EMBL/GenBank/DDBJ whole genome shotgun (WGS) entry which is preliminary data.</text>
</comment>
<evidence type="ECO:0000313" key="1">
    <source>
        <dbReference type="EMBL" id="KKL00158.1"/>
    </source>
</evidence>
<accession>A0A0F9A0Y7</accession>
<name>A0A0F9A0Y7_9ZZZZ</name>
<reference evidence="1" key="1">
    <citation type="journal article" date="2015" name="Nature">
        <title>Complex archaea that bridge the gap between prokaryotes and eukaryotes.</title>
        <authorList>
            <person name="Spang A."/>
            <person name="Saw J.H."/>
            <person name="Jorgensen S.L."/>
            <person name="Zaremba-Niedzwiedzka K."/>
            <person name="Martijn J."/>
            <person name="Lind A.E."/>
            <person name="van Eijk R."/>
            <person name="Schleper C."/>
            <person name="Guy L."/>
            <person name="Ettema T.J."/>
        </authorList>
    </citation>
    <scope>NUCLEOTIDE SEQUENCE</scope>
</reference>
<dbReference type="EMBL" id="LAZR01045037">
    <property type="protein sequence ID" value="KKL00158.1"/>
    <property type="molecule type" value="Genomic_DNA"/>
</dbReference>
<proteinExistence type="predicted"/>
<sequence length="71" mass="8063">MPRKPTPKKLRKPRGKWLTYNVYVGVAANIHGDHFAVFLKVMGISSTLPPRKARQVANRLNECADYLDQQA</sequence>
<organism evidence="1">
    <name type="scientific">marine sediment metagenome</name>
    <dbReference type="NCBI Taxonomy" id="412755"/>
    <lineage>
        <taxon>unclassified sequences</taxon>
        <taxon>metagenomes</taxon>
        <taxon>ecological metagenomes</taxon>
    </lineage>
</organism>
<protein>
    <submittedName>
        <fullName evidence="1">Uncharacterized protein</fullName>
    </submittedName>
</protein>
<feature type="non-terminal residue" evidence="1">
    <location>
        <position position="71"/>
    </location>
</feature>
<dbReference type="AlphaFoldDB" id="A0A0F9A0Y7"/>